<dbReference type="PANTHER" id="PTHR21207:SF2">
    <property type="entry name" value="PARKIN COREGULATED GENE PROTEIN"/>
    <property type="match status" value="1"/>
</dbReference>
<name>A0A1J4KSW6_9EUKA</name>
<dbReference type="RefSeq" id="XP_068367338.1">
    <property type="nucleotide sequence ID" value="XM_068498416.1"/>
</dbReference>
<accession>A0A1J4KSW6</accession>
<dbReference type="EMBL" id="MLAK01000412">
    <property type="protein sequence ID" value="OHT14202.1"/>
    <property type="molecule type" value="Genomic_DNA"/>
</dbReference>
<dbReference type="InterPro" id="IPR016024">
    <property type="entry name" value="ARM-type_fold"/>
</dbReference>
<evidence type="ECO:0000313" key="3">
    <source>
        <dbReference type="Proteomes" id="UP000179807"/>
    </source>
</evidence>
<dbReference type="GeneID" id="94833120"/>
<dbReference type="AlphaFoldDB" id="A0A1J4KSW6"/>
<reference evidence="2" key="1">
    <citation type="submission" date="2016-10" db="EMBL/GenBank/DDBJ databases">
        <authorList>
            <person name="Benchimol M."/>
            <person name="Almeida L.G."/>
            <person name="Vasconcelos A.T."/>
            <person name="Perreira-Neves A."/>
            <person name="Rosa I.A."/>
            <person name="Tasca T."/>
            <person name="Bogo M.R."/>
            <person name="de Souza W."/>
        </authorList>
    </citation>
    <scope>NUCLEOTIDE SEQUENCE [LARGE SCALE GENOMIC DNA]</scope>
    <source>
        <strain evidence="2">K</strain>
    </source>
</reference>
<sequence>MVIVFRSNPNFNENWGICVKIERIYVSVRYFISTFVSQMHTSQARLPRFPVTRPPKPIAHNEPDMTIDRPISKRPKKNRAKVAPKNAHTEFRRFYDRGDIPVRLVHTSFKNAIAWSVDPAVLDYQHYLPLFFDGLREKEEPYRFFARKGTWELLKHGGTRVLQVIPQVVIPLKKALDTRDMEILPVALRTLQKLVRSSDLAGEALIPFYRQLLPVLNEFLLFNKNLGDQIEYGQWKKMNIGDLILETLEVLELNGGPDAFINIQYMVPTYQSAKTPGDDE</sequence>
<dbReference type="OrthoDB" id="5954824at2759"/>
<dbReference type="Proteomes" id="UP000179807">
    <property type="component" value="Unassembled WGS sequence"/>
</dbReference>
<gene>
    <name evidence="2" type="ORF">TRFO_15493</name>
</gene>
<feature type="compositionally biased region" description="Basic and acidic residues" evidence="1">
    <location>
        <begin position="59"/>
        <end position="71"/>
    </location>
</feature>
<dbReference type="InterPro" id="IPR019399">
    <property type="entry name" value="Parkin_co-regulated_protein"/>
</dbReference>
<protein>
    <submittedName>
        <fullName evidence="2">Parkin coregulated protein</fullName>
    </submittedName>
</protein>
<evidence type="ECO:0000313" key="2">
    <source>
        <dbReference type="EMBL" id="OHT14202.1"/>
    </source>
</evidence>
<keyword evidence="3" id="KW-1185">Reference proteome</keyword>
<dbReference type="GO" id="GO:0051879">
    <property type="term" value="F:Hsp90 protein binding"/>
    <property type="evidence" value="ECO:0007669"/>
    <property type="project" value="TreeGrafter"/>
</dbReference>
<feature type="region of interest" description="Disordered" evidence="1">
    <location>
        <begin position="50"/>
        <end position="78"/>
    </location>
</feature>
<dbReference type="VEuPathDB" id="TrichDB:TRFO_15493"/>
<dbReference type="PANTHER" id="PTHR21207">
    <property type="entry name" value="PARKIN COREGULATED GENE PROTEIN PARK2 COREGULATED"/>
    <property type="match status" value="1"/>
</dbReference>
<dbReference type="Pfam" id="PF10274">
    <property type="entry name" value="ParcG"/>
    <property type="match status" value="1"/>
</dbReference>
<comment type="caution">
    <text evidence="2">The sequence shown here is derived from an EMBL/GenBank/DDBJ whole genome shotgun (WGS) entry which is preliminary data.</text>
</comment>
<dbReference type="GO" id="GO:0030544">
    <property type="term" value="F:Hsp70 protein binding"/>
    <property type="evidence" value="ECO:0007669"/>
    <property type="project" value="TreeGrafter"/>
</dbReference>
<organism evidence="2 3">
    <name type="scientific">Tritrichomonas foetus</name>
    <dbReference type="NCBI Taxonomy" id="1144522"/>
    <lineage>
        <taxon>Eukaryota</taxon>
        <taxon>Metamonada</taxon>
        <taxon>Parabasalia</taxon>
        <taxon>Tritrichomonadida</taxon>
        <taxon>Tritrichomonadidae</taxon>
        <taxon>Tritrichomonas</taxon>
    </lineage>
</organism>
<evidence type="ECO:0000256" key="1">
    <source>
        <dbReference type="SAM" id="MobiDB-lite"/>
    </source>
</evidence>
<dbReference type="SUPFAM" id="SSF48371">
    <property type="entry name" value="ARM repeat"/>
    <property type="match status" value="1"/>
</dbReference>
<proteinExistence type="predicted"/>